<dbReference type="Proteomes" id="UP000886674">
    <property type="component" value="Unassembled WGS sequence"/>
</dbReference>
<reference evidence="3" key="1">
    <citation type="journal article" date="2021" name="Proc. Natl. Acad. Sci. U.S.A.">
        <title>Global biogeography of chemosynthetic symbionts reveals both localized and globally distributed symbiont groups. .</title>
        <authorList>
            <person name="Osvatic J.T."/>
            <person name="Wilkins L.G.E."/>
            <person name="Leibrecht L."/>
            <person name="Leray M."/>
            <person name="Zauner S."/>
            <person name="Polzin J."/>
            <person name="Camacho Y."/>
            <person name="Gros O."/>
            <person name="van Gils J.A."/>
            <person name="Eisen J.A."/>
            <person name="Petersen J.M."/>
            <person name="Yuen B."/>
        </authorList>
    </citation>
    <scope>NUCLEOTIDE SEQUENCE</scope>
    <source>
        <strain evidence="3">MAGclacostrist055</strain>
    </source>
</reference>
<evidence type="ECO:0000256" key="1">
    <source>
        <dbReference type="SAM" id="MobiDB-lite"/>
    </source>
</evidence>
<evidence type="ECO:0000313" key="3">
    <source>
        <dbReference type="EMBL" id="MCG7981015.1"/>
    </source>
</evidence>
<organism evidence="3 4">
    <name type="scientific">Candidatus Thiodiazotropha taylori</name>
    <dbReference type="NCBI Taxonomy" id="2792791"/>
    <lineage>
        <taxon>Bacteria</taxon>
        <taxon>Pseudomonadati</taxon>
        <taxon>Pseudomonadota</taxon>
        <taxon>Gammaproteobacteria</taxon>
        <taxon>Chromatiales</taxon>
        <taxon>Sedimenticolaceae</taxon>
        <taxon>Candidatus Thiodiazotropha</taxon>
    </lineage>
</organism>
<sequence length="119" mass="12490">MAEILIFVALAIVLYLSISASVHLAKSDMYSKSQKVAQYLLIWLVPFIGAGVVLSILMEEPGPTRRGEKAPSFLFRLLALTFFFESASCIADGEASSQDSSFDSGGYDSGGGDGGGGDG</sequence>
<accession>A0A9E4NPK0</accession>
<feature type="region of interest" description="Disordered" evidence="1">
    <location>
        <begin position="94"/>
        <end position="119"/>
    </location>
</feature>
<proteinExistence type="predicted"/>
<evidence type="ECO:0000256" key="2">
    <source>
        <dbReference type="SAM" id="Phobius"/>
    </source>
</evidence>
<gene>
    <name evidence="3" type="ORF">JAY77_23075</name>
</gene>
<name>A0A9E4NPK0_9GAMM</name>
<keyword evidence="2" id="KW-1133">Transmembrane helix</keyword>
<feature type="transmembrane region" description="Helical" evidence="2">
    <location>
        <begin position="40"/>
        <end position="58"/>
    </location>
</feature>
<keyword evidence="2" id="KW-0472">Membrane</keyword>
<keyword evidence="2" id="KW-0812">Transmembrane</keyword>
<feature type="compositionally biased region" description="Gly residues" evidence="1">
    <location>
        <begin position="107"/>
        <end position="119"/>
    </location>
</feature>
<dbReference type="AlphaFoldDB" id="A0A9E4NPK0"/>
<feature type="compositionally biased region" description="Low complexity" evidence="1">
    <location>
        <begin position="96"/>
        <end position="106"/>
    </location>
</feature>
<dbReference type="EMBL" id="JAEPCR010000186">
    <property type="protein sequence ID" value="MCG7981015.1"/>
    <property type="molecule type" value="Genomic_DNA"/>
</dbReference>
<evidence type="ECO:0000313" key="4">
    <source>
        <dbReference type="Proteomes" id="UP000886674"/>
    </source>
</evidence>
<protein>
    <submittedName>
        <fullName evidence="3">Uncharacterized protein</fullName>
    </submittedName>
</protein>
<comment type="caution">
    <text evidence="3">The sequence shown here is derived from an EMBL/GenBank/DDBJ whole genome shotgun (WGS) entry which is preliminary data.</text>
</comment>